<dbReference type="SUPFAM" id="SSF75005">
    <property type="entry name" value="Arabinanase/levansucrase/invertase"/>
    <property type="match status" value="1"/>
</dbReference>
<dbReference type="InterPro" id="IPR023296">
    <property type="entry name" value="Glyco_hydro_beta-prop_sf"/>
</dbReference>
<proteinExistence type="inferred from homology"/>
<dbReference type="Proteomes" id="UP001595699">
    <property type="component" value="Unassembled WGS sequence"/>
</dbReference>
<dbReference type="Gene3D" id="2.115.10.20">
    <property type="entry name" value="Glycosyl hydrolase domain, family 43"/>
    <property type="match status" value="1"/>
</dbReference>
<gene>
    <name evidence="7" type="ORF">ACFOUW_26360</name>
</gene>
<evidence type="ECO:0000256" key="2">
    <source>
        <dbReference type="ARBA" id="ARBA00009865"/>
    </source>
</evidence>
<dbReference type="InterPro" id="IPR041542">
    <property type="entry name" value="GH43_C2"/>
</dbReference>
<feature type="signal peptide" evidence="5">
    <location>
        <begin position="1"/>
        <end position="32"/>
    </location>
</feature>
<dbReference type="Gene3D" id="2.60.120.560">
    <property type="entry name" value="Exo-inulinase, domain 1"/>
    <property type="match status" value="1"/>
</dbReference>
<comment type="caution">
    <text evidence="7">The sequence shown here is derived from an EMBL/GenBank/DDBJ whole genome shotgun (WGS) entry which is preliminary data.</text>
</comment>
<dbReference type="CDD" id="cd18616">
    <property type="entry name" value="GH43_ABN-like"/>
    <property type="match status" value="1"/>
</dbReference>
<evidence type="ECO:0000256" key="5">
    <source>
        <dbReference type="SAM" id="SignalP"/>
    </source>
</evidence>
<organism evidence="7 8">
    <name type="scientific">Tenggerimyces flavus</name>
    <dbReference type="NCBI Taxonomy" id="1708749"/>
    <lineage>
        <taxon>Bacteria</taxon>
        <taxon>Bacillati</taxon>
        <taxon>Actinomycetota</taxon>
        <taxon>Actinomycetes</taxon>
        <taxon>Propionibacteriales</taxon>
        <taxon>Nocardioidaceae</taxon>
        <taxon>Tenggerimyces</taxon>
    </lineage>
</organism>
<dbReference type="PROSITE" id="PS51318">
    <property type="entry name" value="TAT"/>
    <property type="match status" value="1"/>
</dbReference>
<sequence>MPVRRRPLTLVGIAALCGGLAAVSLVATPTAAAPNQKAEAAATYSNPVVQGYTIDFPDPAVIRGKDGVWYGYATGGPHDEQGTRGSSYKIGKSTDLVHWTEAGDVFNASNLPAYAAPGTGFWAPDVRYLNGQYLLYFTVPNTTTTTQGFDPAIGVATAPHPAGPWTPKAEPLIPARPVGGGFDTTIDPALFTDTDGTHYMYWGGYGTGLYVVKMSPDGLATVGEPKHIASSRFEGPNVLHRDGWYYLFASSANCCAGPTTGYTVFVGRSKNPLGPFVDRLGKTMLESRTGGTPVIAPNGNKWIGTGHHSAATDVSGEMYMAYHAIDRNDPWLDVSPGFTMRPMNLDRLDWIDGWPIVRAGLGASESGEKAPIAVGQIDDRFDDAAATKGRFVEVLGDLANAGPDAQSGGFGKLSGQYALALTKKNVSDSDVRVEADVRSGANGTVGVVARAGEPLGGVRAVIDAKRKQLRVETFVGGHVQSKSAPIPDGFDYGAWHVVALQARGRTVTADVTDARLADPWAEVSLKVPSRLDRTGRAGVTATGGGEVDNFSANPLYEPVRKVVPAPKPGKVDKAFSDEFNGGALGAGWSWVRDADPEAVVTGGEFKWPTQIADLVGDGTPSLLVRDQPTGNFTIETKLSIDLGVDTVRNYQQGGILVYVNDNEFLRFDIVAVEKTRIAEFGKETIFQGRRSWGGGVVGPPGETTWLRLVHTLDPKTGEHRYRAASSLDGKTWVWGLTWTLPANVTPKIGLTSQASLQGTTDQFGKALSQFDYFRVSRP</sequence>
<keyword evidence="4" id="KW-0326">Glycosidase</keyword>
<dbReference type="Pfam" id="PF17851">
    <property type="entry name" value="GH43_C2"/>
    <property type="match status" value="1"/>
</dbReference>
<evidence type="ECO:0000313" key="8">
    <source>
        <dbReference type="Proteomes" id="UP001595699"/>
    </source>
</evidence>
<evidence type="ECO:0000256" key="1">
    <source>
        <dbReference type="ARBA" id="ARBA00004834"/>
    </source>
</evidence>
<dbReference type="Pfam" id="PF04616">
    <property type="entry name" value="Glyco_hydro_43"/>
    <property type="match status" value="1"/>
</dbReference>
<dbReference type="PANTHER" id="PTHR43301:SF3">
    <property type="entry name" value="ARABINAN ENDO-1,5-ALPHA-L-ARABINOSIDASE A-RELATED"/>
    <property type="match status" value="1"/>
</dbReference>
<evidence type="ECO:0000313" key="7">
    <source>
        <dbReference type="EMBL" id="MFC3764386.1"/>
    </source>
</evidence>
<feature type="domain" description="Beta-xylosidase C-terminal Concanavalin A-like" evidence="6">
    <location>
        <begin position="576"/>
        <end position="733"/>
    </location>
</feature>
<comment type="pathway">
    <text evidence="1">Glycan metabolism; L-arabinan degradation.</text>
</comment>
<keyword evidence="5" id="KW-0732">Signal</keyword>
<keyword evidence="8" id="KW-1185">Reference proteome</keyword>
<dbReference type="InterPro" id="IPR013320">
    <property type="entry name" value="ConA-like_dom_sf"/>
</dbReference>
<comment type="similarity">
    <text evidence="2">Belongs to the glycosyl hydrolase 43 family.</text>
</comment>
<dbReference type="RefSeq" id="WP_205115396.1">
    <property type="nucleotide sequence ID" value="NZ_JAFBCM010000001.1"/>
</dbReference>
<dbReference type="InterPro" id="IPR006710">
    <property type="entry name" value="Glyco_hydro_43"/>
</dbReference>
<dbReference type="SUPFAM" id="SSF49899">
    <property type="entry name" value="Concanavalin A-like lectins/glucanases"/>
    <property type="match status" value="1"/>
</dbReference>
<protein>
    <submittedName>
        <fullName evidence="7">Family 43 glycosylhydrolase</fullName>
    </submittedName>
</protein>
<dbReference type="InterPro" id="IPR050727">
    <property type="entry name" value="GH43_arabinanases"/>
</dbReference>
<evidence type="ECO:0000259" key="6">
    <source>
        <dbReference type="Pfam" id="PF17851"/>
    </source>
</evidence>
<accession>A0ABV7YGQ7</accession>
<name>A0ABV7YGQ7_9ACTN</name>
<dbReference type="EMBL" id="JBHRZH010000023">
    <property type="protein sequence ID" value="MFC3764386.1"/>
    <property type="molecule type" value="Genomic_DNA"/>
</dbReference>
<dbReference type="Gene3D" id="2.60.120.200">
    <property type="match status" value="1"/>
</dbReference>
<evidence type="ECO:0000256" key="3">
    <source>
        <dbReference type="ARBA" id="ARBA00022801"/>
    </source>
</evidence>
<evidence type="ECO:0000256" key="4">
    <source>
        <dbReference type="ARBA" id="ARBA00023295"/>
    </source>
</evidence>
<keyword evidence="3" id="KW-0378">Hydrolase</keyword>
<reference evidence="8" key="1">
    <citation type="journal article" date="2019" name="Int. J. Syst. Evol. Microbiol.">
        <title>The Global Catalogue of Microorganisms (GCM) 10K type strain sequencing project: providing services to taxonomists for standard genome sequencing and annotation.</title>
        <authorList>
            <consortium name="The Broad Institute Genomics Platform"/>
            <consortium name="The Broad Institute Genome Sequencing Center for Infectious Disease"/>
            <person name="Wu L."/>
            <person name="Ma J."/>
        </authorList>
    </citation>
    <scope>NUCLEOTIDE SEQUENCE [LARGE SCALE GENOMIC DNA]</scope>
    <source>
        <strain evidence="8">CGMCC 4.7241</strain>
    </source>
</reference>
<feature type="chain" id="PRO_5046241366" evidence="5">
    <location>
        <begin position="33"/>
        <end position="778"/>
    </location>
</feature>
<dbReference type="InterPro" id="IPR006311">
    <property type="entry name" value="TAT_signal"/>
</dbReference>
<dbReference type="PANTHER" id="PTHR43301">
    <property type="entry name" value="ARABINAN ENDO-1,5-ALPHA-L-ARABINOSIDASE"/>
    <property type="match status" value="1"/>
</dbReference>